<dbReference type="InterPro" id="IPR045190">
    <property type="entry name" value="MCCB/AccD1-like"/>
</dbReference>
<dbReference type="FunFam" id="3.90.226.10:FF:000046">
    <property type="entry name" value="Geranyl-CoA carboxylase beta subunit"/>
    <property type="match status" value="1"/>
</dbReference>
<evidence type="ECO:0000259" key="2">
    <source>
        <dbReference type="PROSITE" id="PS50989"/>
    </source>
</evidence>
<dbReference type="STRING" id="211460.YH63_05710"/>
<dbReference type="Pfam" id="PF01039">
    <property type="entry name" value="Carboxyl_trans"/>
    <property type="match status" value="1"/>
</dbReference>
<proteinExistence type="predicted"/>
<dbReference type="PROSITE" id="PS50980">
    <property type="entry name" value="COA_CT_NTER"/>
    <property type="match status" value="1"/>
</dbReference>
<dbReference type="EMBL" id="LBIA02000001">
    <property type="protein sequence ID" value="TKT72321.1"/>
    <property type="molecule type" value="Genomic_DNA"/>
</dbReference>
<comment type="caution">
    <text evidence="3">The sequence shown here is derived from an EMBL/GenBank/DDBJ whole genome shotgun (WGS) entry which is preliminary data.</text>
</comment>
<gene>
    <name evidence="3" type="ORF">YH63_013300</name>
</gene>
<evidence type="ECO:0000259" key="1">
    <source>
        <dbReference type="PROSITE" id="PS50980"/>
    </source>
</evidence>
<dbReference type="PROSITE" id="PS50989">
    <property type="entry name" value="COA_CT_CTER"/>
    <property type="match status" value="1"/>
</dbReference>
<reference evidence="3" key="1">
    <citation type="submission" date="2019-04" db="EMBL/GenBank/DDBJ databases">
        <title>Whole genome sequencing of cave bacteria.</title>
        <authorList>
            <person name="Gan H.M."/>
            <person name="Barton H."/>
            <person name="Savka M.A."/>
        </authorList>
    </citation>
    <scope>NUCLEOTIDE SEQUENCE [LARGE SCALE GENOMIC DNA]</scope>
    <source>
        <strain evidence="3">LC387</strain>
    </source>
</reference>
<evidence type="ECO:0000313" key="3">
    <source>
        <dbReference type="EMBL" id="TKT72321.1"/>
    </source>
</evidence>
<dbReference type="RefSeq" id="WP_046827188.1">
    <property type="nucleotide sequence ID" value="NZ_LBIA02000001.1"/>
</dbReference>
<feature type="domain" description="CoA carboxyltransferase N-terminal" evidence="1">
    <location>
        <begin position="17"/>
        <end position="279"/>
    </location>
</feature>
<dbReference type="Gene3D" id="3.90.226.10">
    <property type="entry name" value="2-enoyl-CoA Hydratase, Chain A, domain 1"/>
    <property type="match status" value="2"/>
</dbReference>
<organism evidence="3 4">
    <name type="scientific">Afipia massiliensis</name>
    <dbReference type="NCBI Taxonomy" id="211460"/>
    <lineage>
        <taxon>Bacteria</taxon>
        <taxon>Pseudomonadati</taxon>
        <taxon>Pseudomonadota</taxon>
        <taxon>Alphaproteobacteria</taxon>
        <taxon>Hyphomicrobiales</taxon>
        <taxon>Nitrobacteraceae</taxon>
        <taxon>Afipia</taxon>
    </lineage>
</organism>
<sequence length="539" mass="57556">MTVIENSISHASESYQANRAGMLAQIARVNAVVGRTSAASELSKKRFHERGQLLPRERIALLLDPGAPFLELSALAGYCLDTPDPEKSIPGGGTIAGIGFVSGVRCMVTASDSGIEAGSLQPMGLDKRLRSQEIALENKLPSVQLVESAGANLLRYRVEDFIRGGTTFRNLALLSAAGLPVVTVTHGSSTAGGAYQTGLSDYIVMVRGRTRAFLAGPPLLKAATGEIATEEELGGAEMHTSISGLGDYLAEDDREALGIARQIMADLNWDRAHPESGELPREPLYDTEELLGIMPMDHKRPVDMKQIIARILDGSEFLEIGANYGPATVCGHGRIGGQAIGIITNNGPLDPNGANKATHFIQACCQSRTPILYLNNTTGYMVGKAYEEAGMIKHGSKMIQAVTNATVPQITIYCGASFGAGNYGMCGRGFHPRFCFSWPNAKTAVMGGEQAAGTMAIVAEAAAARRGKPIEPDKLEAMKSQIIDVFEKQMDVFATSGRLLDDGVIDPRDTRAVLINVLAICREAELRNPQKVQFSVARP</sequence>
<dbReference type="PANTHER" id="PTHR22855:SF46">
    <property type="entry name" value="METHYLCROTONOYL-COA CARBOXYLASE"/>
    <property type="match status" value="1"/>
</dbReference>
<dbReference type="InterPro" id="IPR011762">
    <property type="entry name" value="COA_CT_N"/>
</dbReference>
<dbReference type="SUPFAM" id="SSF52096">
    <property type="entry name" value="ClpP/crotonase"/>
    <property type="match status" value="2"/>
</dbReference>
<keyword evidence="4" id="KW-1185">Reference proteome</keyword>
<dbReference type="AlphaFoldDB" id="A0A4U6BQX5"/>
<accession>A0A4U6BQX5</accession>
<dbReference type="Proteomes" id="UP000034832">
    <property type="component" value="Unassembled WGS sequence"/>
</dbReference>
<dbReference type="InterPro" id="IPR011763">
    <property type="entry name" value="COA_CT_C"/>
</dbReference>
<name>A0A4U6BQX5_9BRAD</name>
<dbReference type="PANTHER" id="PTHR22855">
    <property type="entry name" value="ACETYL, PROPIONYL, PYRUVATE, AND GLUTACONYL CARBOXYLASE-RELATED"/>
    <property type="match status" value="1"/>
</dbReference>
<dbReference type="FunFam" id="3.90.226.10:FF:000021">
    <property type="entry name" value="Acetyl-CoA carboxylase carboxyltransferase subunit"/>
    <property type="match status" value="1"/>
</dbReference>
<evidence type="ECO:0000313" key="4">
    <source>
        <dbReference type="Proteomes" id="UP000034832"/>
    </source>
</evidence>
<dbReference type="InterPro" id="IPR029045">
    <property type="entry name" value="ClpP/crotonase-like_dom_sf"/>
</dbReference>
<protein>
    <submittedName>
        <fullName evidence="3">Acyl-CoA carboxylase subunit beta</fullName>
    </submittedName>
</protein>
<dbReference type="OrthoDB" id="9803706at2"/>
<dbReference type="InterPro" id="IPR034733">
    <property type="entry name" value="AcCoA_carboxyl_beta"/>
</dbReference>
<dbReference type="GO" id="GO:0016874">
    <property type="term" value="F:ligase activity"/>
    <property type="evidence" value="ECO:0007669"/>
    <property type="project" value="InterPro"/>
</dbReference>
<feature type="domain" description="CoA carboxyltransferase C-terminal" evidence="2">
    <location>
        <begin position="279"/>
        <end position="528"/>
    </location>
</feature>